<dbReference type="Proteomes" id="UP000245765">
    <property type="component" value="Unassembled WGS sequence"/>
</dbReference>
<gene>
    <name evidence="1" type="ORF">DFH01_16815</name>
</gene>
<dbReference type="RefSeq" id="WP_109871581.1">
    <property type="nucleotide sequence ID" value="NZ_QGNA01000003.1"/>
</dbReference>
<name>A0A317FCG2_9PROT</name>
<evidence type="ECO:0000313" key="2">
    <source>
        <dbReference type="Proteomes" id="UP000245765"/>
    </source>
</evidence>
<sequence length="100" mass="10140">MIEGLIAWLVATFLLGPIQAQVTEQLQGARAPVAVVQQVAQCAAQAAPQLVARAGSDPWWAVRTALGAWTGATSPEAVLADAAPGCGAAFQAARPYLAGS</sequence>
<accession>A0A317FCG2</accession>
<reference evidence="2" key="1">
    <citation type="submission" date="2018-05" db="EMBL/GenBank/DDBJ databases">
        <authorList>
            <person name="Du Z."/>
            <person name="Wang X."/>
        </authorList>
    </citation>
    <scope>NUCLEOTIDE SEQUENCE [LARGE SCALE GENOMIC DNA]</scope>
    <source>
        <strain evidence="2">CQN31</strain>
    </source>
</reference>
<proteinExistence type="predicted"/>
<keyword evidence="2" id="KW-1185">Reference proteome</keyword>
<protein>
    <submittedName>
        <fullName evidence="1">Uncharacterized protein</fullName>
    </submittedName>
</protein>
<dbReference type="AlphaFoldDB" id="A0A317FCG2"/>
<organism evidence="1 2">
    <name type="scientific">Falsiroseomonas bella</name>
    <dbReference type="NCBI Taxonomy" id="2184016"/>
    <lineage>
        <taxon>Bacteria</taxon>
        <taxon>Pseudomonadati</taxon>
        <taxon>Pseudomonadota</taxon>
        <taxon>Alphaproteobacteria</taxon>
        <taxon>Acetobacterales</taxon>
        <taxon>Roseomonadaceae</taxon>
        <taxon>Falsiroseomonas</taxon>
    </lineage>
</organism>
<evidence type="ECO:0000313" key="1">
    <source>
        <dbReference type="EMBL" id="PWS36790.1"/>
    </source>
</evidence>
<comment type="caution">
    <text evidence="1">The sequence shown here is derived from an EMBL/GenBank/DDBJ whole genome shotgun (WGS) entry which is preliminary data.</text>
</comment>
<dbReference type="EMBL" id="QGNA01000003">
    <property type="protein sequence ID" value="PWS36790.1"/>
    <property type="molecule type" value="Genomic_DNA"/>
</dbReference>